<sequence length="918" mass="100531">MADTSKLRWALYEGAYQPALVFPAEELADTELPSGHTVVYLLGLDTNAVVPDAHVSDYSPRDTSKMSNPAAAVGVAIAQQILEGFQGGSGQAASAEGGPGLYNEDYDDDHGGTIVSDLHLLAIDGEDEAAAAADERRRHHEEKKLRKEAKRKAKEAKKAAKAEMKRKREDITSAPTIRHGDTSEDIDDEDDELLAAMAIEKKYSNHNKVKTEKSADDEEDEERKEDRRRHRKSKKPHAEGSWAALEEDLFSDEDDDDGYRETGADHGSRGHERTHHRSLRSGNRMGQALAALNTTNAAHSIPGLSGSYPYAQPFLMEIHYEYEQLAQEAANEGLLLTLQKAEVVCALDDELRQRASQKAFLEAALSARKRQSSTAVSSEVDALREAIARLETPLSVAHAVRRLVTKRLPSRAMALDRMTAVRARRAVQRRTRTFQDVTVVTLVDHLRSMDAVPREDGAEVMRRYIQQRRQHEELKSNFRGLSKTGFYAVPKPMEKWRRARDMMVLANVGAEAQKVLPTSYISQAHSTMVRRMKEHAEKRYDRMAVSARDGASFLDPNSFAGSAMPSSSFASPSPALTQQQRFQQQRLAASSSALRREAFFQFHTLRCDTETPVTVETVALNTDFAVTGLSQNVLASLDDLTASAAPPSGVAGAHVEDSQRTDDDMSQASFGAHCTAPSPYPFIFDSEPRGRRPQRQQRGSSMSGALSSASEGMSAASSRATSVGSVYSEANDDSMNGEKKTSVARRHRRTGSVAKRAMNGSANATAGGTSDWRTNAKRSIMEQLTLYCRGRGGKPAILSSDQCREIGRTLLDRAMRAEAERQGVSLAVQSNNIAAPFTKTTEQRLKKSVDHYLERRMAQSNPPVASSDRDGAEQGGLLGAGNRNGGVLPMPGEGGALLYDSAAVMRQRAVADTPVYEN</sequence>
<feature type="compositionally biased region" description="Basic and acidic residues" evidence="1">
    <location>
        <begin position="654"/>
        <end position="663"/>
    </location>
</feature>
<comment type="caution">
    <text evidence="2">The sequence shown here is derived from an EMBL/GenBank/DDBJ whole genome shotgun (WGS) entry which is preliminary data.</text>
</comment>
<feature type="region of interest" description="Disordered" evidence="1">
    <location>
        <begin position="645"/>
        <end position="754"/>
    </location>
</feature>
<evidence type="ECO:0000313" key="2">
    <source>
        <dbReference type="EMBL" id="KPI90633.1"/>
    </source>
</evidence>
<evidence type="ECO:0000313" key="3">
    <source>
        <dbReference type="Proteomes" id="UP000038009"/>
    </source>
</evidence>
<dbReference type="OMA" id="WPHNDEA"/>
<accession>A0A0N1PDP1</accession>
<feature type="region of interest" description="Disordered" evidence="1">
    <location>
        <begin position="858"/>
        <end position="886"/>
    </location>
</feature>
<reference evidence="2 3" key="1">
    <citation type="journal article" date="2015" name="PLoS Pathog.">
        <title>Leptomonas seymouri: Adaptations to the Dixenous Life Cycle Analyzed by Genome Sequencing, Transcriptome Profiling and Co-infection with Leishmania donovani.</title>
        <authorList>
            <person name="Kraeva N."/>
            <person name="Butenko A."/>
            <person name="Hlavacova J."/>
            <person name="Kostygov A."/>
            <person name="Myskova J."/>
            <person name="Grybchuk D."/>
            <person name="Lestinova T."/>
            <person name="Votypka J."/>
            <person name="Volf P."/>
            <person name="Opperdoes F."/>
            <person name="Flegontov P."/>
            <person name="Lukes J."/>
            <person name="Yurchenko V."/>
        </authorList>
    </citation>
    <scope>NUCLEOTIDE SEQUENCE [LARGE SCALE GENOMIC DNA]</scope>
    <source>
        <strain evidence="2 3">ATCC 30220</strain>
    </source>
</reference>
<feature type="compositionally biased region" description="Basic and acidic residues" evidence="1">
    <location>
        <begin position="259"/>
        <end position="271"/>
    </location>
</feature>
<protein>
    <submittedName>
        <fullName evidence="2">Uncharacterized protein</fullName>
    </submittedName>
</protein>
<organism evidence="2 3">
    <name type="scientific">Leptomonas seymouri</name>
    <dbReference type="NCBI Taxonomy" id="5684"/>
    <lineage>
        <taxon>Eukaryota</taxon>
        <taxon>Discoba</taxon>
        <taxon>Euglenozoa</taxon>
        <taxon>Kinetoplastea</taxon>
        <taxon>Metakinetoplastina</taxon>
        <taxon>Trypanosomatida</taxon>
        <taxon>Trypanosomatidae</taxon>
        <taxon>Leishmaniinae</taxon>
        <taxon>Leptomonas</taxon>
    </lineage>
</organism>
<proteinExistence type="predicted"/>
<feature type="region of interest" description="Disordered" evidence="1">
    <location>
        <begin position="205"/>
        <end position="282"/>
    </location>
</feature>
<feature type="compositionally biased region" description="Basic and acidic residues" evidence="1">
    <location>
        <begin position="156"/>
        <end position="171"/>
    </location>
</feature>
<feature type="compositionally biased region" description="Gly residues" evidence="1">
    <location>
        <begin position="873"/>
        <end position="884"/>
    </location>
</feature>
<dbReference type="OrthoDB" id="273611at2759"/>
<evidence type="ECO:0000256" key="1">
    <source>
        <dbReference type="SAM" id="MobiDB-lite"/>
    </source>
</evidence>
<feature type="compositionally biased region" description="Basic residues" evidence="1">
    <location>
        <begin position="226"/>
        <end position="235"/>
    </location>
</feature>
<dbReference type="AlphaFoldDB" id="A0A0N1PDP1"/>
<feature type="compositionally biased region" description="Basic residues" evidence="1">
    <location>
        <begin position="137"/>
        <end position="155"/>
    </location>
</feature>
<keyword evidence="3" id="KW-1185">Reference proteome</keyword>
<feature type="compositionally biased region" description="Basic and acidic residues" evidence="1">
    <location>
        <begin position="205"/>
        <end position="214"/>
    </location>
</feature>
<dbReference type="VEuPathDB" id="TriTrypDB:Lsey_0003_0260"/>
<feature type="region of interest" description="Disordered" evidence="1">
    <location>
        <begin position="130"/>
        <end position="187"/>
    </location>
</feature>
<feature type="compositionally biased region" description="Low complexity" evidence="1">
    <location>
        <begin position="696"/>
        <end position="720"/>
    </location>
</feature>
<feature type="compositionally biased region" description="Acidic residues" evidence="1">
    <location>
        <begin position="245"/>
        <end position="258"/>
    </location>
</feature>
<dbReference type="EMBL" id="LJSK01000003">
    <property type="protein sequence ID" value="KPI90633.1"/>
    <property type="molecule type" value="Genomic_DNA"/>
</dbReference>
<name>A0A0N1PDP1_LEPSE</name>
<dbReference type="Proteomes" id="UP000038009">
    <property type="component" value="Unassembled WGS sequence"/>
</dbReference>
<gene>
    <name evidence="2" type="ORF">ABL78_0229</name>
</gene>